<evidence type="ECO:0000313" key="1">
    <source>
        <dbReference type="EMBL" id="MBC5621654.1"/>
    </source>
</evidence>
<evidence type="ECO:0008006" key="3">
    <source>
        <dbReference type="Google" id="ProtNLM"/>
    </source>
</evidence>
<evidence type="ECO:0000313" key="2">
    <source>
        <dbReference type="Proteomes" id="UP000646484"/>
    </source>
</evidence>
<name>A0ABR7D142_9BACT</name>
<protein>
    <recommendedName>
        <fullName evidence="3">DUF1653 domain-containing protein</fullName>
    </recommendedName>
</protein>
<dbReference type="EMBL" id="JACOOH010000004">
    <property type="protein sequence ID" value="MBC5621654.1"/>
    <property type="molecule type" value="Genomic_DNA"/>
</dbReference>
<organism evidence="1 2">
    <name type="scientific">Butyricimonas hominis</name>
    <dbReference type="NCBI Taxonomy" id="2763032"/>
    <lineage>
        <taxon>Bacteria</taxon>
        <taxon>Pseudomonadati</taxon>
        <taxon>Bacteroidota</taxon>
        <taxon>Bacteroidia</taxon>
        <taxon>Bacteroidales</taxon>
        <taxon>Odoribacteraceae</taxon>
        <taxon>Butyricimonas</taxon>
    </lineage>
</organism>
<keyword evidence="2" id="KW-1185">Reference proteome</keyword>
<proteinExistence type="predicted"/>
<accession>A0ABR7D142</accession>
<gene>
    <name evidence="1" type="ORF">H8S64_11145</name>
</gene>
<comment type="caution">
    <text evidence="1">The sequence shown here is derived from an EMBL/GenBank/DDBJ whole genome shotgun (WGS) entry which is preliminary data.</text>
</comment>
<sequence length="70" mass="8548">MKVYNEEYEAIGHVNELKINGTYYDLKGNLVENNEVYRLFLDEHPDTREKICIRSDRWKRKIHLCWGDFK</sequence>
<reference evidence="1 2" key="1">
    <citation type="submission" date="2020-08" db="EMBL/GenBank/DDBJ databases">
        <title>Genome public.</title>
        <authorList>
            <person name="Liu C."/>
            <person name="Sun Q."/>
        </authorList>
    </citation>
    <scope>NUCLEOTIDE SEQUENCE [LARGE SCALE GENOMIC DNA]</scope>
    <source>
        <strain evidence="1 2">NSJ-56</strain>
    </source>
</reference>
<dbReference type="Proteomes" id="UP000646484">
    <property type="component" value="Unassembled WGS sequence"/>
</dbReference>
<dbReference type="RefSeq" id="WP_186976122.1">
    <property type="nucleotide sequence ID" value="NZ_JACOOH010000004.1"/>
</dbReference>